<protein>
    <submittedName>
        <fullName evidence="2">Uncharacterized protein</fullName>
    </submittedName>
</protein>
<proteinExistence type="predicted"/>
<keyword evidence="3" id="KW-1185">Reference proteome</keyword>
<dbReference type="PANTHER" id="PTHR31389:SF4">
    <property type="entry name" value="LD39211P"/>
    <property type="match status" value="1"/>
</dbReference>
<gene>
    <name evidence="2" type="ORF">ONB1V03_LOCUS14763</name>
</gene>
<organism evidence="2">
    <name type="scientific">Oppiella nova</name>
    <dbReference type="NCBI Taxonomy" id="334625"/>
    <lineage>
        <taxon>Eukaryota</taxon>
        <taxon>Metazoa</taxon>
        <taxon>Ecdysozoa</taxon>
        <taxon>Arthropoda</taxon>
        <taxon>Chelicerata</taxon>
        <taxon>Arachnida</taxon>
        <taxon>Acari</taxon>
        <taxon>Acariformes</taxon>
        <taxon>Sarcoptiformes</taxon>
        <taxon>Oribatida</taxon>
        <taxon>Brachypylina</taxon>
        <taxon>Oppioidea</taxon>
        <taxon>Oppiidae</taxon>
        <taxon>Oppiella</taxon>
    </lineage>
</organism>
<dbReference type="EMBL" id="OC929203">
    <property type="protein sequence ID" value="CAD7658138.1"/>
    <property type="molecule type" value="Genomic_DNA"/>
</dbReference>
<name>A0A7R9ME73_9ACAR</name>
<feature type="region of interest" description="Disordered" evidence="1">
    <location>
        <begin position="192"/>
        <end position="217"/>
    </location>
</feature>
<dbReference type="OrthoDB" id="6414280at2759"/>
<dbReference type="PANTHER" id="PTHR31389">
    <property type="entry name" value="LD39211P"/>
    <property type="match status" value="1"/>
</dbReference>
<evidence type="ECO:0000313" key="3">
    <source>
        <dbReference type="Proteomes" id="UP000728032"/>
    </source>
</evidence>
<accession>A0A7R9ME73</accession>
<feature type="compositionally biased region" description="Polar residues" evidence="1">
    <location>
        <begin position="192"/>
        <end position="214"/>
    </location>
</feature>
<evidence type="ECO:0000313" key="2">
    <source>
        <dbReference type="EMBL" id="CAD7658138.1"/>
    </source>
</evidence>
<dbReference type="Proteomes" id="UP000728032">
    <property type="component" value="Unassembled WGS sequence"/>
</dbReference>
<sequence length="461" mass="52132">MKMRFKSILMLIVCICLTTIIYCILVSDPKRSGLALDSINAQLRHLKGVVIRDQTIHSIHNIFIFNNNHNYNHNHINAQPNTHTISGHNEDIDSEENERKCGQYLRVLGLWRNGSTDEGAGSLSDDQLAAVWPVFVTGISAEQYDVGKGFLRSFQEFTTNYNNNYSLIVYDLGLNRRQLLAISRICNESQTPNLTRSDTSAPHQQLNTAASSKAPQGVGAGVSQTSWCTIRRFDYDLFPAHVSDLKLYAYRPLILQLVLNELGAAVWLDPNYYVMAGAAAVSSKVHRLTDRARRESGVLSWTIEQPTSSLTHPKMFDYFKTHQNQYYFHRMVKPSHIVLYNTRKIHEQLMLPWVKCALTPECLSPIGSQASGCRFDKKPLYRYSGCHHYDTSALNIVLGQMFDFNEKPYAAPEEDKFFRLVTIADDQIYTDDDITADTDYGVQSSASYGVGSARVGRNHSL</sequence>
<dbReference type="EMBL" id="CAJPVJ010014378">
    <property type="protein sequence ID" value="CAG2175324.1"/>
    <property type="molecule type" value="Genomic_DNA"/>
</dbReference>
<dbReference type="AlphaFoldDB" id="A0A7R9ME73"/>
<reference evidence="2" key="1">
    <citation type="submission" date="2020-11" db="EMBL/GenBank/DDBJ databases">
        <authorList>
            <person name="Tran Van P."/>
        </authorList>
    </citation>
    <scope>NUCLEOTIDE SEQUENCE</scope>
</reference>
<evidence type="ECO:0000256" key="1">
    <source>
        <dbReference type="SAM" id="MobiDB-lite"/>
    </source>
</evidence>